<gene>
    <name evidence="1" type="ORF">GOBAR_AA35066</name>
</gene>
<dbReference type="OrthoDB" id="962061at2759"/>
<sequence>MSYVNTNIISSVPPKVLDNQGMWDVNVLLIVKNDEDWREVNKESIEAWDRRMNFLPISEPFFSVDTVACLEYLSWFRLAGKSYLLSVEAMSRQLCQKRQ</sequence>
<evidence type="ECO:0000313" key="1">
    <source>
        <dbReference type="EMBL" id="PPR85624.1"/>
    </source>
</evidence>
<dbReference type="EMBL" id="KZ669323">
    <property type="protein sequence ID" value="PPR85624.1"/>
    <property type="molecule type" value="Genomic_DNA"/>
</dbReference>
<protein>
    <submittedName>
        <fullName evidence="1">Uncharacterized protein</fullName>
    </submittedName>
</protein>
<name>A0A2P5W3F7_GOSBA</name>
<evidence type="ECO:0000313" key="2">
    <source>
        <dbReference type="Proteomes" id="UP000239757"/>
    </source>
</evidence>
<proteinExistence type="predicted"/>
<accession>A0A2P5W3F7</accession>
<organism evidence="1 2">
    <name type="scientific">Gossypium barbadense</name>
    <name type="common">Sea Island cotton</name>
    <name type="synonym">Hibiscus barbadensis</name>
    <dbReference type="NCBI Taxonomy" id="3634"/>
    <lineage>
        <taxon>Eukaryota</taxon>
        <taxon>Viridiplantae</taxon>
        <taxon>Streptophyta</taxon>
        <taxon>Embryophyta</taxon>
        <taxon>Tracheophyta</taxon>
        <taxon>Spermatophyta</taxon>
        <taxon>Magnoliopsida</taxon>
        <taxon>eudicotyledons</taxon>
        <taxon>Gunneridae</taxon>
        <taxon>Pentapetalae</taxon>
        <taxon>rosids</taxon>
        <taxon>malvids</taxon>
        <taxon>Malvales</taxon>
        <taxon>Malvaceae</taxon>
        <taxon>Malvoideae</taxon>
        <taxon>Gossypium</taxon>
    </lineage>
</organism>
<dbReference type="Proteomes" id="UP000239757">
    <property type="component" value="Unassembled WGS sequence"/>
</dbReference>
<dbReference type="AlphaFoldDB" id="A0A2P5W3F7"/>
<reference evidence="1 2" key="1">
    <citation type="submission" date="2015-01" db="EMBL/GenBank/DDBJ databases">
        <title>Genome of allotetraploid Gossypium barbadense reveals genomic plasticity and fiber elongation in cotton evolution.</title>
        <authorList>
            <person name="Chen X."/>
            <person name="Liu X."/>
            <person name="Zhao B."/>
            <person name="Zheng H."/>
            <person name="Hu Y."/>
            <person name="Lu G."/>
            <person name="Yang C."/>
            <person name="Chen J."/>
            <person name="Shan C."/>
            <person name="Zhang L."/>
            <person name="Zhou Y."/>
            <person name="Wang L."/>
            <person name="Guo W."/>
            <person name="Bai Y."/>
            <person name="Ruan J."/>
            <person name="Shangguan X."/>
            <person name="Mao Y."/>
            <person name="Jiang J."/>
            <person name="Zhu Y."/>
            <person name="Lei J."/>
            <person name="Kang H."/>
            <person name="Chen S."/>
            <person name="He X."/>
            <person name="Wang R."/>
            <person name="Wang Y."/>
            <person name="Chen J."/>
            <person name="Wang L."/>
            <person name="Yu S."/>
            <person name="Wang B."/>
            <person name="Wei J."/>
            <person name="Song S."/>
            <person name="Lu X."/>
            <person name="Gao Z."/>
            <person name="Gu W."/>
            <person name="Deng X."/>
            <person name="Ma D."/>
            <person name="Wang S."/>
            <person name="Liang W."/>
            <person name="Fang L."/>
            <person name="Cai C."/>
            <person name="Zhu X."/>
            <person name="Zhou B."/>
            <person name="Zhang Y."/>
            <person name="Chen Z."/>
            <person name="Xu S."/>
            <person name="Zhu R."/>
            <person name="Wang S."/>
            <person name="Zhang T."/>
            <person name="Zhao G."/>
        </authorList>
    </citation>
    <scope>NUCLEOTIDE SEQUENCE [LARGE SCALE GENOMIC DNA]</scope>
    <source>
        <strain evidence="2">cv. Xinhai21</strain>
        <tissue evidence="1">Leaf</tissue>
    </source>
</reference>